<dbReference type="EMBL" id="SSOP01000003">
    <property type="protein sequence ID" value="KAB5596198.1"/>
    <property type="molecule type" value="Genomic_DNA"/>
</dbReference>
<dbReference type="PANTHER" id="PTHR24305:SF166">
    <property type="entry name" value="CYTOCHROME P450 12A4, MITOCHONDRIAL-RELATED"/>
    <property type="match status" value="1"/>
</dbReference>
<dbReference type="PROSITE" id="PS00086">
    <property type="entry name" value="CYTOCHROME_P450"/>
    <property type="match status" value="1"/>
</dbReference>
<feature type="binding site" description="axial binding residue" evidence="9">
    <location>
        <position position="472"/>
    </location>
    <ligand>
        <name>heme</name>
        <dbReference type="ChEBI" id="CHEBI:30413"/>
    </ligand>
    <ligandPart>
        <name>Fe</name>
        <dbReference type="ChEBI" id="CHEBI:18248"/>
    </ligandPart>
</feature>
<gene>
    <name evidence="11" type="ORF">CTheo_470</name>
</gene>
<evidence type="ECO:0000256" key="2">
    <source>
        <dbReference type="ARBA" id="ARBA00005179"/>
    </source>
</evidence>
<accession>A0A5N5QWY3</accession>
<reference evidence="11 12" key="1">
    <citation type="journal article" date="2019" name="Fungal Biol. Biotechnol.">
        <title>Draft genome sequence of fastidious pathogen Ceratobasidium theobromae, which causes vascular-streak dieback in Theobroma cacao.</title>
        <authorList>
            <person name="Ali S.S."/>
            <person name="Asman A."/>
            <person name="Shao J."/>
            <person name="Firmansyah A.P."/>
            <person name="Susilo A.W."/>
            <person name="Rosmana A."/>
            <person name="McMahon P."/>
            <person name="Junaid M."/>
            <person name="Guest D."/>
            <person name="Kheng T.Y."/>
            <person name="Meinhardt L.W."/>
            <person name="Bailey B.A."/>
        </authorList>
    </citation>
    <scope>NUCLEOTIDE SEQUENCE [LARGE SCALE GENOMIC DNA]</scope>
    <source>
        <strain evidence="11 12">CT2</strain>
    </source>
</reference>
<dbReference type="InterPro" id="IPR002401">
    <property type="entry name" value="Cyt_P450_E_grp-I"/>
</dbReference>
<evidence type="ECO:0000256" key="3">
    <source>
        <dbReference type="ARBA" id="ARBA00010617"/>
    </source>
</evidence>
<dbReference type="SUPFAM" id="SSF48264">
    <property type="entry name" value="Cytochrome P450"/>
    <property type="match status" value="1"/>
</dbReference>
<keyword evidence="7 9" id="KW-0408">Iron</keyword>
<evidence type="ECO:0000313" key="12">
    <source>
        <dbReference type="Proteomes" id="UP000383932"/>
    </source>
</evidence>
<keyword evidence="12" id="KW-1185">Reference proteome</keyword>
<dbReference type="InterPro" id="IPR050121">
    <property type="entry name" value="Cytochrome_P450_monoxygenase"/>
</dbReference>
<dbReference type="InterPro" id="IPR001128">
    <property type="entry name" value="Cyt_P450"/>
</dbReference>
<dbReference type="GO" id="GO:0020037">
    <property type="term" value="F:heme binding"/>
    <property type="evidence" value="ECO:0007669"/>
    <property type="project" value="InterPro"/>
</dbReference>
<dbReference type="Gene3D" id="1.10.630.10">
    <property type="entry name" value="Cytochrome P450"/>
    <property type="match status" value="1"/>
</dbReference>
<keyword evidence="4 9" id="KW-0349">Heme</keyword>
<evidence type="ECO:0000256" key="8">
    <source>
        <dbReference type="ARBA" id="ARBA00023033"/>
    </source>
</evidence>
<evidence type="ECO:0000256" key="4">
    <source>
        <dbReference type="ARBA" id="ARBA00022617"/>
    </source>
</evidence>
<keyword evidence="6 10" id="KW-0560">Oxidoreductase</keyword>
<dbReference type="Pfam" id="PF00067">
    <property type="entry name" value="p450"/>
    <property type="match status" value="1"/>
</dbReference>
<dbReference type="GO" id="GO:0016705">
    <property type="term" value="F:oxidoreductase activity, acting on paired donors, with incorporation or reduction of molecular oxygen"/>
    <property type="evidence" value="ECO:0007669"/>
    <property type="project" value="InterPro"/>
</dbReference>
<dbReference type="PANTHER" id="PTHR24305">
    <property type="entry name" value="CYTOCHROME P450"/>
    <property type="match status" value="1"/>
</dbReference>
<dbReference type="Proteomes" id="UP000383932">
    <property type="component" value="Unassembled WGS sequence"/>
</dbReference>
<comment type="caution">
    <text evidence="11">The sequence shown here is derived from an EMBL/GenBank/DDBJ whole genome shotgun (WGS) entry which is preliminary data.</text>
</comment>
<evidence type="ECO:0000313" key="11">
    <source>
        <dbReference type="EMBL" id="KAB5596198.1"/>
    </source>
</evidence>
<evidence type="ECO:0000256" key="6">
    <source>
        <dbReference type="ARBA" id="ARBA00023002"/>
    </source>
</evidence>
<evidence type="ECO:0000256" key="5">
    <source>
        <dbReference type="ARBA" id="ARBA00022723"/>
    </source>
</evidence>
<evidence type="ECO:0000256" key="10">
    <source>
        <dbReference type="RuleBase" id="RU000461"/>
    </source>
</evidence>
<protein>
    <submittedName>
        <fullName evidence="11">Cytochrome P450</fullName>
    </submittedName>
</protein>
<evidence type="ECO:0000256" key="9">
    <source>
        <dbReference type="PIRSR" id="PIRSR602401-1"/>
    </source>
</evidence>
<comment type="pathway">
    <text evidence="2">Secondary metabolite biosynthesis.</text>
</comment>
<dbReference type="GO" id="GO:0004497">
    <property type="term" value="F:monooxygenase activity"/>
    <property type="evidence" value="ECO:0007669"/>
    <property type="project" value="UniProtKB-KW"/>
</dbReference>
<dbReference type="PRINTS" id="PR00385">
    <property type="entry name" value="P450"/>
</dbReference>
<proteinExistence type="inferred from homology"/>
<dbReference type="InterPro" id="IPR017972">
    <property type="entry name" value="Cyt_P450_CS"/>
</dbReference>
<dbReference type="PRINTS" id="PR00463">
    <property type="entry name" value="EP450I"/>
</dbReference>
<organism evidence="11 12">
    <name type="scientific">Ceratobasidium theobromae</name>
    <dbReference type="NCBI Taxonomy" id="1582974"/>
    <lineage>
        <taxon>Eukaryota</taxon>
        <taxon>Fungi</taxon>
        <taxon>Dikarya</taxon>
        <taxon>Basidiomycota</taxon>
        <taxon>Agaricomycotina</taxon>
        <taxon>Agaricomycetes</taxon>
        <taxon>Cantharellales</taxon>
        <taxon>Ceratobasidiaceae</taxon>
        <taxon>Ceratobasidium</taxon>
    </lineage>
</organism>
<sequence>MSLILEHPATSLSAALAALIVVRKAIQVFNSPIQQLPEPGGAHWFWGHELITHESPYGAAHTAWIDTYGQTYRIKGAMFHPDILVTVDPSALSHIFGKEVYSYVKSPVIRSIIDRVMGKSLTWAEGSTHKRQRQQLTPFFTTQATRDMFDMIAVCARTGSDRLAAHLAQSSNPKHGKTTNIPDWTSPITLDIIGRFAFDVDFESGKSQAAQMFQRCWKKQVDLGFSRAALIGLAVIREFPFIVNLPLKAIQAQGQVKTTLRDIAQPIIDNGVAEDKEKDLLRTFIRLSEKGEYSAPQEELIDHFLFASKVATMVLVGQETTSGTLNFTLHELARNPEYQVRLREEISQLGREPTYEDLMNGMPWLDAVMKESFRHRPPSSHTERVATKDDIIRLRTPVYNDRGHKVTEVHVKAGQLIHVPSIAISHMKSVWGEDADEFKPERWLDPAKLPPASEAGSGWNGLFVFSEGPRQCIGLRLAVLSYKVILASFIRNFEFHDTGAIIHARFSTTLQPYVVGEEDKGTQLPLRISHIDQNA</sequence>
<dbReference type="InterPro" id="IPR036396">
    <property type="entry name" value="Cyt_P450_sf"/>
</dbReference>
<keyword evidence="8 10" id="KW-0503">Monooxygenase</keyword>
<comment type="similarity">
    <text evidence="3 10">Belongs to the cytochrome P450 family.</text>
</comment>
<dbReference type="OrthoDB" id="1470350at2759"/>
<evidence type="ECO:0000256" key="1">
    <source>
        <dbReference type="ARBA" id="ARBA00001971"/>
    </source>
</evidence>
<name>A0A5N5QWY3_9AGAM</name>
<evidence type="ECO:0000256" key="7">
    <source>
        <dbReference type="ARBA" id="ARBA00023004"/>
    </source>
</evidence>
<dbReference type="GO" id="GO:0005506">
    <property type="term" value="F:iron ion binding"/>
    <property type="evidence" value="ECO:0007669"/>
    <property type="project" value="InterPro"/>
</dbReference>
<keyword evidence="5 9" id="KW-0479">Metal-binding</keyword>
<comment type="cofactor">
    <cofactor evidence="1 9">
        <name>heme</name>
        <dbReference type="ChEBI" id="CHEBI:30413"/>
    </cofactor>
</comment>
<dbReference type="AlphaFoldDB" id="A0A5N5QWY3"/>